<dbReference type="Proteomes" id="UP000266721">
    <property type="component" value="Unassembled WGS sequence"/>
</dbReference>
<dbReference type="PROSITE" id="PS50088">
    <property type="entry name" value="ANK_REPEAT"/>
    <property type="match status" value="1"/>
</dbReference>
<proteinExistence type="predicted"/>
<dbReference type="GO" id="GO:0085020">
    <property type="term" value="P:protein K6-linked ubiquitination"/>
    <property type="evidence" value="ECO:0007669"/>
    <property type="project" value="TreeGrafter"/>
</dbReference>
<evidence type="ECO:0000256" key="2">
    <source>
        <dbReference type="ARBA" id="ARBA00023043"/>
    </source>
</evidence>
<dbReference type="GO" id="GO:0070531">
    <property type="term" value="C:BRCA1-A complex"/>
    <property type="evidence" value="ECO:0007669"/>
    <property type="project" value="TreeGrafter"/>
</dbReference>
<dbReference type="PANTHER" id="PTHR24171:SF8">
    <property type="entry name" value="BRCA1-ASSOCIATED RING DOMAIN PROTEIN 1"/>
    <property type="match status" value="1"/>
</dbReference>
<dbReference type="PROSITE" id="PS50297">
    <property type="entry name" value="ANK_REP_REGION"/>
    <property type="match status" value="1"/>
</dbReference>
<accession>A0A3L5TQI0</accession>
<evidence type="ECO:0000313" key="5">
    <source>
        <dbReference type="Proteomes" id="UP000266721"/>
    </source>
</evidence>
<keyword evidence="5" id="KW-1185">Reference proteome</keyword>
<gene>
    <name evidence="4" type="ORF">AM593_04781</name>
</gene>
<dbReference type="GO" id="GO:0031436">
    <property type="term" value="C:BRCA1-BARD1 complex"/>
    <property type="evidence" value="ECO:0007669"/>
    <property type="project" value="TreeGrafter"/>
</dbReference>
<name>A0A3L5TQI0_MYTGA</name>
<dbReference type="SUPFAM" id="SSF48403">
    <property type="entry name" value="Ankyrin repeat"/>
    <property type="match status" value="1"/>
</dbReference>
<evidence type="ECO:0000313" key="4">
    <source>
        <dbReference type="EMBL" id="OPL21438.1"/>
    </source>
</evidence>
<sequence length="102" mass="11336">MVIEYKKEDADGSTLFHCYITKPKVYFYVFAAAGVPVNIQNNDGDTALHMAVRAVSVDAAEALLQCCADPTIRNKMGQTPIDMSDNETITKLLNKFKLYCIL</sequence>
<dbReference type="Pfam" id="PF13857">
    <property type="entry name" value="Ank_5"/>
    <property type="match status" value="1"/>
</dbReference>
<dbReference type="InterPro" id="IPR002110">
    <property type="entry name" value="Ankyrin_rpt"/>
</dbReference>
<dbReference type="AlphaFoldDB" id="A0A3L5TQI0"/>
<evidence type="ECO:0000256" key="1">
    <source>
        <dbReference type="ARBA" id="ARBA00022737"/>
    </source>
</evidence>
<protein>
    <submittedName>
        <fullName evidence="4">Uncharacterized protein</fullName>
    </submittedName>
</protein>
<keyword evidence="1" id="KW-0677">Repeat</keyword>
<dbReference type="InterPro" id="IPR036770">
    <property type="entry name" value="Ankyrin_rpt-contain_sf"/>
</dbReference>
<dbReference type="PANTHER" id="PTHR24171">
    <property type="entry name" value="ANKYRIN REPEAT DOMAIN-CONTAINING PROTEIN 39-RELATED"/>
    <property type="match status" value="1"/>
</dbReference>
<dbReference type="GO" id="GO:0004842">
    <property type="term" value="F:ubiquitin-protein transferase activity"/>
    <property type="evidence" value="ECO:0007669"/>
    <property type="project" value="TreeGrafter"/>
</dbReference>
<evidence type="ECO:0000256" key="3">
    <source>
        <dbReference type="PROSITE-ProRule" id="PRU00023"/>
    </source>
</evidence>
<organism evidence="4 5">
    <name type="scientific">Mytilus galloprovincialis</name>
    <name type="common">Mediterranean mussel</name>
    <dbReference type="NCBI Taxonomy" id="29158"/>
    <lineage>
        <taxon>Eukaryota</taxon>
        <taxon>Metazoa</taxon>
        <taxon>Spiralia</taxon>
        <taxon>Lophotrochozoa</taxon>
        <taxon>Mollusca</taxon>
        <taxon>Bivalvia</taxon>
        <taxon>Autobranchia</taxon>
        <taxon>Pteriomorphia</taxon>
        <taxon>Mytilida</taxon>
        <taxon>Mytiloidea</taxon>
        <taxon>Mytilidae</taxon>
        <taxon>Mytilinae</taxon>
        <taxon>Mytilus</taxon>
    </lineage>
</organism>
<reference evidence="4 5" key="1">
    <citation type="journal article" date="2016" name="PLoS ONE">
        <title>A First Insight into the Genome of the Filter-Feeder Mussel Mytilus galloprovincialis.</title>
        <authorList>
            <person name="Murgarella M."/>
            <person name="Puiu D."/>
            <person name="Novoa B."/>
            <person name="Figueras A."/>
            <person name="Posada D."/>
            <person name="Canchaya C."/>
        </authorList>
    </citation>
    <scope>NUCLEOTIDE SEQUENCE [LARGE SCALE GENOMIC DNA]</scope>
    <source>
        <tissue evidence="4">Muscle</tissue>
    </source>
</reference>
<feature type="repeat" description="ANK" evidence="3">
    <location>
        <begin position="43"/>
        <end position="75"/>
    </location>
</feature>
<dbReference type="EMBL" id="KV591712">
    <property type="protein sequence ID" value="OPL21438.1"/>
    <property type="molecule type" value="Genomic_DNA"/>
</dbReference>
<dbReference type="SMR" id="A0A3L5TQI0"/>
<comment type="caution">
    <text evidence="4">The sequence shown here is derived from an EMBL/GenBank/DDBJ whole genome shotgun (WGS) entry which is preliminary data.</text>
</comment>
<keyword evidence="2 3" id="KW-0040">ANK repeat</keyword>
<dbReference type="SMART" id="SM00248">
    <property type="entry name" value="ANK"/>
    <property type="match status" value="1"/>
</dbReference>
<dbReference type="Gene3D" id="1.25.40.20">
    <property type="entry name" value="Ankyrin repeat-containing domain"/>
    <property type="match status" value="1"/>
</dbReference>
<feature type="non-terminal residue" evidence="4">
    <location>
        <position position="1"/>
    </location>
</feature>